<dbReference type="GO" id="GO:0030246">
    <property type="term" value="F:carbohydrate binding"/>
    <property type="evidence" value="ECO:0007669"/>
    <property type="project" value="UniProtKB-KW"/>
</dbReference>
<evidence type="ECO:0000256" key="1">
    <source>
        <dbReference type="ARBA" id="ARBA00022734"/>
    </source>
</evidence>
<dbReference type="SMART" id="SM00034">
    <property type="entry name" value="CLECT"/>
    <property type="match status" value="1"/>
</dbReference>
<keyword evidence="2" id="KW-0472">Membrane</keyword>
<accession>A0A8C8HJ98</accession>
<evidence type="ECO:0000313" key="5">
    <source>
        <dbReference type="Proteomes" id="UP000694402"/>
    </source>
</evidence>
<sequence>EECQEFGADLVIINSKEEQASRSDGGSQSDWTYTTGASVFLSSFFWLRDTSSFRASPREGAIYFQRWKRPSRAAAVCLGLLCVLLLAGIISLSVYQRNQSTSSNNLTKERDQLQKEKENLNKKIKGRRCPEGWREFEFSCYYITNEKKTWTQSSEECQEFGADLVIINSKEEQVFINGLYQTKNNVWIGLTDSVTEGTWKWVDGTPLTTANWERGQPNSNNGTDQDCGEIWNRSGLWNDEKCSSKNKGICEK</sequence>
<dbReference type="PROSITE" id="PS50041">
    <property type="entry name" value="C_TYPE_LECTIN_2"/>
    <property type="match status" value="1"/>
</dbReference>
<dbReference type="InterPro" id="IPR016186">
    <property type="entry name" value="C-type_lectin-like/link_sf"/>
</dbReference>
<dbReference type="Ensembl" id="ENSOTST00005068103.2">
    <property type="protein sequence ID" value="ENSOTSP00005062618.2"/>
    <property type="gene ID" value="ENSOTSG00005029993.2"/>
</dbReference>
<keyword evidence="1" id="KW-0430">Lectin</keyword>
<dbReference type="CDD" id="cd03590">
    <property type="entry name" value="CLECT_DC-SIGN_like"/>
    <property type="match status" value="1"/>
</dbReference>
<evidence type="ECO:0000256" key="2">
    <source>
        <dbReference type="SAM" id="Phobius"/>
    </source>
</evidence>
<reference evidence="4" key="1">
    <citation type="submission" date="2025-08" db="UniProtKB">
        <authorList>
            <consortium name="Ensembl"/>
        </authorList>
    </citation>
    <scope>IDENTIFICATION</scope>
</reference>
<organism evidence="4 5">
    <name type="scientific">Oncorhynchus tshawytscha</name>
    <name type="common">Chinook salmon</name>
    <name type="synonym">Salmo tshawytscha</name>
    <dbReference type="NCBI Taxonomy" id="74940"/>
    <lineage>
        <taxon>Eukaryota</taxon>
        <taxon>Metazoa</taxon>
        <taxon>Chordata</taxon>
        <taxon>Craniata</taxon>
        <taxon>Vertebrata</taxon>
        <taxon>Euteleostomi</taxon>
        <taxon>Actinopterygii</taxon>
        <taxon>Neopterygii</taxon>
        <taxon>Teleostei</taxon>
        <taxon>Protacanthopterygii</taxon>
        <taxon>Salmoniformes</taxon>
        <taxon>Salmonidae</taxon>
        <taxon>Salmoninae</taxon>
        <taxon>Oncorhynchus</taxon>
    </lineage>
</organism>
<dbReference type="AlphaFoldDB" id="A0A8C8HJ98"/>
<evidence type="ECO:0000313" key="4">
    <source>
        <dbReference type="Ensembl" id="ENSOTSP00005062618.2"/>
    </source>
</evidence>
<name>A0A8C8HJ98_ONCTS</name>
<keyword evidence="2" id="KW-1133">Transmembrane helix</keyword>
<dbReference type="InterPro" id="IPR001304">
    <property type="entry name" value="C-type_lectin-like"/>
</dbReference>
<dbReference type="SUPFAM" id="SSF56436">
    <property type="entry name" value="C-type lectin-like"/>
    <property type="match status" value="1"/>
</dbReference>
<evidence type="ECO:0000259" key="3">
    <source>
        <dbReference type="PROSITE" id="PS50041"/>
    </source>
</evidence>
<keyword evidence="5" id="KW-1185">Reference proteome</keyword>
<proteinExistence type="predicted"/>
<dbReference type="GeneTree" id="ENSGT01020000230338"/>
<reference evidence="4" key="2">
    <citation type="submission" date="2025-09" db="UniProtKB">
        <authorList>
            <consortium name="Ensembl"/>
        </authorList>
    </citation>
    <scope>IDENTIFICATION</scope>
</reference>
<dbReference type="PANTHER" id="PTHR22803">
    <property type="entry name" value="MANNOSE, PHOSPHOLIPASE, LECTIN RECEPTOR RELATED"/>
    <property type="match status" value="1"/>
</dbReference>
<feature type="domain" description="C-type lectin" evidence="3">
    <location>
        <begin position="136"/>
        <end position="251"/>
    </location>
</feature>
<dbReference type="InterPro" id="IPR033989">
    <property type="entry name" value="CD209-like_CTLD"/>
</dbReference>
<dbReference type="Gene3D" id="3.10.100.10">
    <property type="entry name" value="Mannose-Binding Protein A, subunit A"/>
    <property type="match status" value="1"/>
</dbReference>
<dbReference type="InterPro" id="IPR016187">
    <property type="entry name" value="CTDL_fold"/>
</dbReference>
<feature type="transmembrane region" description="Helical" evidence="2">
    <location>
        <begin position="73"/>
        <end position="95"/>
    </location>
</feature>
<dbReference type="Pfam" id="PF00059">
    <property type="entry name" value="Lectin_C"/>
    <property type="match status" value="1"/>
</dbReference>
<dbReference type="Proteomes" id="UP000694402">
    <property type="component" value="Unassembled WGS sequence"/>
</dbReference>
<keyword evidence="2" id="KW-0812">Transmembrane</keyword>
<protein>
    <recommendedName>
        <fullName evidence="3">C-type lectin domain-containing protein</fullName>
    </recommendedName>
</protein>
<dbReference type="InterPro" id="IPR050111">
    <property type="entry name" value="C-type_lectin/snaclec_domain"/>
</dbReference>